<feature type="region of interest" description="Disordered" evidence="1">
    <location>
        <begin position="1"/>
        <end position="27"/>
    </location>
</feature>
<gene>
    <name evidence="2" type="primary">ABCC4</name>
    <name evidence="2" type="ORF">IWQ62_002088</name>
</gene>
<dbReference type="Proteomes" id="UP001150925">
    <property type="component" value="Unassembled WGS sequence"/>
</dbReference>
<evidence type="ECO:0000256" key="1">
    <source>
        <dbReference type="SAM" id="MobiDB-lite"/>
    </source>
</evidence>
<dbReference type="OrthoDB" id="6500128at2759"/>
<reference evidence="2" key="1">
    <citation type="submission" date="2022-07" db="EMBL/GenBank/DDBJ databases">
        <title>Phylogenomic reconstructions and comparative analyses of Kickxellomycotina fungi.</title>
        <authorList>
            <person name="Reynolds N.K."/>
            <person name="Stajich J.E."/>
            <person name="Barry K."/>
            <person name="Grigoriev I.V."/>
            <person name="Crous P."/>
            <person name="Smith M.E."/>
        </authorList>
    </citation>
    <scope>NUCLEOTIDE SEQUENCE</scope>
    <source>
        <strain evidence="2">RSA 1196</strain>
    </source>
</reference>
<feature type="non-terminal residue" evidence="2">
    <location>
        <position position="1"/>
    </location>
</feature>
<dbReference type="AlphaFoldDB" id="A0A9W8ATI6"/>
<protein>
    <submittedName>
        <fullName evidence="2">Multidrug resistance-associated protein 4</fullName>
    </submittedName>
</protein>
<evidence type="ECO:0000313" key="3">
    <source>
        <dbReference type="Proteomes" id="UP001150925"/>
    </source>
</evidence>
<dbReference type="EMBL" id="JANBPY010000402">
    <property type="protein sequence ID" value="KAJ1967053.1"/>
    <property type="molecule type" value="Genomic_DNA"/>
</dbReference>
<accession>A0A9W8ATI6</accession>
<evidence type="ECO:0000313" key="2">
    <source>
        <dbReference type="EMBL" id="KAJ1967053.1"/>
    </source>
</evidence>
<name>A0A9W8ATI6_9FUNG</name>
<sequence>MDQKTKHMSPKSNDLTPAPRANRPPPLLDGAGWLSQATFHWVQPMINQGKRHEIREENLHTLSEQDECLRLAHRIDGAWKQECTQHPKKPNFWRMLFQVFKKDTIVGGVLGAMESVVKISQAVFLGSLIKFFQDPEIPLST</sequence>
<keyword evidence="3" id="KW-1185">Reference proteome</keyword>
<proteinExistence type="predicted"/>
<organism evidence="2 3">
    <name type="scientific">Dispira parvispora</name>
    <dbReference type="NCBI Taxonomy" id="1520584"/>
    <lineage>
        <taxon>Eukaryota</taxon>
        <taxon>Fungi</taxon>
        <taxon>Fungi incertae sedis</taxon>
        <taxon>Zoopagomycota</taxon>
        <taxon>Kickxellomycotina</taxon>
        <taxon>Dimargaritomycetes</taxon>
        <taxon>Dimargaritales</taxon>
        <taxon>Dimargaritaceae</taxon>
        <taxon>Dispira</taxon>
    </lineage>
</organism>
<comment type="caution">
    <text evidence="2">The sequence shown here is derived from an EMBL/GenBank/DDBJ whole genome shotgun (WGS) entry which is preliminary data.</text>
</comment>